<evidence type="ECO:0000313" key="5">
    <source>
        <dbReference type="Proteomes" id="UP000186159"/>
    </source>
</evidence>
<proteinExistence type="predicted"/>
<dbReference type="Pfam" id="PF04203">
    <property type="entry name" value="Sortase"/>
    <property type="match status" value="1"/>
</dbReference>
<dbReference type="SUPFAM" id="SSF63817">
    <property type="entry name" value="Sortase"/>
    <property type="match status" value="1"/>
</dbReference>
<gene>
    <name evidence="4" type="ORF">AOT42_10515</name>
</gene>
<accession>A0AAX0J2B4</accession>
<dbReference type="EMBL" id="LJXR01000008">
    <property type="protein sequence ID" value="OKY22730.1"/>
    <property type="molecule type" value="Genomic_DNA"/>
</dbReference>
<feature type="transmembrane region" description="Helical" evidence="3">
    <location>
        <begin position="277"/>
        <end position="297"/>
    </location>
</feature>
<dbReference type="GO" id="GO:0016787">
    <property type="term" value="F:hydrolase activity"/>
    <property type="evidence" value="ECO:0007669"/>
    <property type="project" value="UniProtKB-KW"/>
</dbReference>
<keyword evidence="1" id="KW-0378">Hydrolase</keyword>
<dbReference type="InterPro" id="IPR005754">
    <property type="entry name" value="Sortase"/>
</dbReference>
<keyword evidence="3" id="KW-0812">Transmembrane</keyword>
<dbReference type="NCBIfam" id="TIGR01076">
    <property type="entry name" value="sortase_fam"/>
    <property type="match status" value="1"/>
</dbReference>
<comment type="caution">
    <text evidence="4">The sequence shown here is derived from an EMBL/GenBank/DDBJ whole genome shotgun (WGS) entry which is preliminary data.</text>
</comment>
<feature type="active site" description="Proton donor/acceptor" evidence="2">
    <location>
        <position position="179"/>
    </location>
</feature>
<dbReference type="NCBIfam" id="NF033745">
    <property type="entry name" value="class_C_sortase"/>
    <property type="match status" value="1"/>
</dbReference>
<organism evidence="4 5">
    <name type="scientific">Corynebacterium diphtheriae bv. gravis</name>
    <dbReference type="NCBI Taxonomy" id="1720349"/>
    <lineage>
        <taxon>Bacteria</taxon>
        <taxon>Bacillati</taxon>
        <taxon>Actinomycetota</taxon>
        <taxon>Actinomycetes</taxon>
        <taxon>Mycobacteriales</taxon>
        <taxon>Corynebacteriaceae</taxon>
        <taxon>Corynebacterium</taxon>
    </lineage>
</organism>
<dbReference type="Proteomes" id="UP000186159">
    <property type="component" value="Unassembled WGS sequence"/>
</dbReference>
<dbReference type="AlphaFoldDB" id="A0AAX0J2B4"/>
<feature type="transmembrane region" description="Helical" evidence="3">
    <location>
        <begin position="33"/>
        <end position="51"/>
    </location>
</feature>
<dbReference type="InterPro" id="IPR042002">
    <property type="entry name" value="Sortase_C"/>
</dbReference>
<evidence type="ECO:0000256" key="3">
    <source>
        <dbReference type="SAM" id="Phobius"/>
    </source>
</evidence>
<dbReference type="Gene3D" id="2.40.260.10">
    <property type="entry name" value="Sortase"/>
    <property type="match status" value="1"/>
</dbReference>
<reference evidence="4 5" key="1">
    <citation type="submission" date="2015-09" db="EMBL/GenBank/DDBJ databases">
        <title>Genome sequencing of Corynebacterium diphtheriae Bv. Gravis strain DSM 44123.</title>
        <authorList>
            <person name="Sangal V."/>
            <person name="Burkovski A."/>
        </authorList>
    </citation>
    <scope>NUCLEOTIDE SEQUENCE [LARGE SCALE GENOMIC DNA]</scope>
    <source>
        <strain evidence="4 5">DSM 44123</strain>
    </source>
</reference>
<dbReference type="GeneID" id="29423055"/>
<keyword evidence="3" id="KW-1133">Transmembrane helix</keyword>
<evidence type="ECO:0000256" key="2">
    <source>
        <dbReference type="PIRSR" id="PIRSR605754-1"/>
    </source>
</evidence>
<protein>
    <submittedName>
        <fullName evidence="4">Fimbrial protein</fullName>
    </submittedName>
</protein>
<keyword evidence="3" id="KW-0472">Membrane</keyword>
<sequence length="312" mass="34829">MARKQAKSITTPHAATSIRAATVRSHKKKSNPLIAVLIILVGVGVLLYPVVATQWNNFGQQRAADEYAKLEKSAPPEVLDTAWEDAHRYNESRPVSAQVMDAWNDHADESSPEYQQYLQYLSQLAETDAMGQITIPSIKSKLPIYHGTGPSALDRGVGHLYGTDLPVGGENRHAVLSAHTGIQTATLWDNLVKVKEGDAFYVAVSGHKLKYEVDQIKVVTPDHTDDLGREPGKDYITLITCTPYGINTHRLLVRGHQVPMDPSEEKVFEESTVVWQWWMWAIVAAAAFVLILLAWWLRKGTLLNKRRDQSTQ</sequence>
<dbReference type="CDD" id="cd05827">
    <property type="entry name" value="Sortase_C"/>
    <property type="match status" value="1"/>
</dbReference>
<evidence type="ECO:0000256" key="1">
    <source>
        <dbReference type="ARBA" id="ARBA00022801"/>
    </source>
</evidence>
<dbReference type="RefSeq" id="WP_014318508.1">
    <property type="nucleotide sequence ID" value="NZ_LJXR01000008.1"/>
</dbReference>
<name>A0AAX0J2B4_CORDP</name>
<evidence type="ECO:0000313" key="4">
    <source>
        <dbReference type="EMBL" id="OKY22730.1"/>
    </source>
</evidence>
<feature type="active site" description="Acyl-thioester intermediate" evidence="2">
    <location>
        <position position="241"/>
    </location>
</feature>
<dbReference type="InterPro" id="IPR023365">
    <property type="entry name" value="Sortase_dom-sf"/>
</dbReference>